<dbReference type="STRING" id="151894.SAMN04488524_0793"/>
<reference evidence="2" key="1">
    <citation type="submission" date="2017-04" db="EMBL/GenBank/DDBJ databases">
        <authorList>
            <person name="Varghese N."/>
            <person name="Submissions S."/>
        </authorList>
    </citation>
    <scope>NUCLEOTIDE SEQUENCE [LARGE SCALE GENOMIC DNA]</scope>
    <source>
        <strain evidence="2">DSM 12126</strain>
    </source>
</reference>
<dbReference type="InterPro" id="IPR041662">
    <property type="entry name" value="SusD-like_2"/>
</dbReference>
<dbReference type="Pfam" id="PF12771">
    <property type="entry name" value="SusD-like_2"/>
    <property type="match status" value="1"/>
</dbReference>
<gene>
    <name evidence="1" type="ORF">SAMN04488524_0793</name>
</gene>
<dbReference type="OrthoDB" id="9766256at2"/>
<dbReference type="PROSITE" id="PS51257">
    <property type="entry name" value="PROKAR_LIPOPROTEIN"/>
    <property type="match status" value="1"/>
</dbReference>
<name>A0A1W1ZJI7_9SPHI</name>
<dbReference type="EMBL" id="FWXT01000001">
    <property type="protein sequence ID" value="SMC48710.1"/>
    <property type="molecule type" value="Genomic_DNA"/>
</dbReference>
<dbReference type="AlphaFoldDB" id="A0A1W1ZJI7"/>
<evidence type="ECO:0000313" key="2">
    <source>
        <dbReference type="Proteomes" id="UP000192756"/>
    </source>
</evidence>
<dbReference type="SUPFAM" id="SSF48452">
    <property type="entry name" value="TPR-like"/>
    <property type="match status" value="1"/>
</dbReference>
<dbReference type="Gene3D" id="1.25.40.390">
    <property type="match status" value="1"/>
</dbReference>
<proteinExistence type="predicted"/>
<dbReference type="InterPro" id="IPR011990">
    <property type="entry name" value="TPR-like_helical_dom_sf"/>
</dbReference>
<keyword evidence="2" id="KW-1185">Reference proteome</keyword>
<sequence>MKQITYIITLLAFISVFLGCDKGFDRENTDPINIISSSPDKLLAPALVNVLTGNMVRNRNFNNELMQVTVTQSEDDFTVFRYNFRPNIADYTWNIWYPELTNFRDIYEIASRPEYQNDSYKGIALVCEAWVFSLLTDTYGDVPFKEANQGKSGLVEPSFDTQKEIYTALLAKLEEANTLLTANVAIEAASDPVYKGDIALWRKFCNSLHLRLLLRLSGKQEVAGTMIAKIKEMVDTNPAKYPVFTSNAESAVLKWNGTTTTTDPYTSPYVINLRENDFIIPSMCNFFILKLDEWKDPRIDIGAPYGVSARNRLGIAPGSGGFIGIDSGYEPGSKELRQAYFYSFGNSEFSLQKNPLTGMIMTYAELQFILAEAAAKGWISGSAQTFYYTGIANAINYWVPNFSTNIAGTAFTTYVAHPDIAWNNSLPLDAATGDSKMERIHIQKYYSLFLTDFQQWFEYRRTGHPILPKGAGLKNGGKMPARMNYPVYIQSANPSNYSKAVANMGGDDMNTLVWWQKP</sequence>
<dbReference type="Proteomes" id="UP000192756">
    <property type="component" value="Unassembled WGS sequence"/>
</dbReference>
<accession>A0A1W1ZJI7</accession>
<evidence type="ECO:0000313" key="1">
    <source>
        <dbReference type="EMBL" id="SMC48710.1"/>
    </source>
</evidence>
<organism evidence="1 2">
    <name type="scientific">Pedobacter africanus</name>
    <dbReference type="NCBI Taxonomy" id="151894"/>
    <lineage>
        <taxon>Bacteria</taxon>
        <taxon>Pseudomonadati</taxon>
        <taxon>Bacteroidota</taxon>
        <taxon>Sphingobacteriia</taxon>
        <taxon>Sphingobacteriales</taxon>
        <taxon>Sphingobacteriaceae</taxon>
        <taxon>Pedobacter</taxon>
    </lineage>
</organism>
<protein>
    <submittedName>
        <fullName evidence="1">Starch-binding associating with outer membrane</fullName>
    </submittedName>
</protein>
<dbReference type="RefSeq" id="WP_084237094.1">
    <property type="nucleotide sequence ID" value="NZ_FWXT01000001.1"/>
</dbReference>